<protein>
    <submittedName>
        <fullName evidence="1">Uncharacterized protein</fullName>
    </submittedName>
</protein>
<proteinExistence type="predicted"/>
<dbReference type="EMBL" id="CP025746">
    <property type="protein sequence ID" value="QAA33767.1"/>
    <property type="molecule type" value="Genomic_DNA"/>
</dbReference>
<dbReference type="RefSeq" id="WP_128214491.1">
    <property type="nucleotide sequence ID" value="NZ_CP025746.1"/>
</dbReference>
<sequence length="253" mass="30037">METIIDKSKSVFKKFEIKFGYSYIYVYTESQAYKEVIEYLDNNCIYYSEIISVEYSKKDLDNADYLQLWPKFESLNPYEGEWNMYFDEYAPSCGFYTKQHSNLMIRKKEIVNKDIIRSYEGEILVSTKLKNIMEDENLSGVMFRPVFTKQEAEPVAYQLVIENKLSNIHPSTQLTDAIKYKQNEFQSYTVDDDSILYYSKNTFLRGKDFNTTLEYFGDGVYPRPFVIVSQRVRELLLKNKIKGLKFFPIYLVE</sequence>
<evidence type="ECO:0000313" key="2">
    <source>
        <dbReference type="Proteomes" id="UP000286268"/>
    </source>
</evidence>
<accession>A0A3R5QVS3</accession>
<name>A0A3R5QVS3_9CLOT</name>
<dbReference type="OrthoDB" id="2595802at2"/>
<reference evidence="1 2" key="1">
    <citation type="submission" date="2018-01" db="EMBL/GenBank/DDBJ databases">
        <title>Genome Sequencing and Assembly of Anaerobacter polyendosporus strain CT4.</title>
        <authorList>
            <person name="Tachaapaikoon C."/>
            <person name="Sutheeworapong S."/>
            <person name="Jenjaroenpun P."/>
            <person name="Wongsurawat T."/>
            <person name="Nookeaw I."/>
            <person name="Cheawchanlertfa P."/>
            <person name="Kosugi A."/>
            <person name="Cheevadhanarak S."/>
            <person name="Ratanakhanokchai K."/>
        </authorList>
    </citation>
    <scope>NUCLEOTIDE SEQUENCE [LARGE SCALE GENOMIC DNA]</scope>
    <source>
        <strain evidence="1 2">CT4</strain>
    </source>
</reference>
<evidence type="ECO:0000313" key="1">
    <source>
        <dbReference type="EMBL" id="QAA33767.1"/>
    </source>
</evidence>
<gene>
    <name evidence="1" type="ORF">C1I91_20225</name>
</gene>
<keyword evidence="2" id="KW-1185">Reference proteome</keyword>
<dbReference type="AlphaFoldDB" id="A0A3R5QVS3"/>
<dbReference type="KEGG" id="cmah:C1I91_20225"/>
<organism evidence="1 2">
    <name type="scientific">Clostridium manihotivorum</name>
    <dbReference type="NCBI Taxonomy" id="2320868"/>
    <lineage>
        <taxon>Bacteria</taxon>
        <taxon>Bacillati</taxon>
        <taxon>Bacillota</taxon>
        <taxon>Clostridia</taxon>
        <taxon>Eubacteriales</taxon>
        <taxon>Clostridiaceae</taxon>
        <taxon>Clostridium</taxon>
    </lineage>
</organism>
<dbReference type="Proteomes" id="UP000286268">
    <property type="component" value="Chromosome"/>
</dbReference>